<dbReference type="KEGG" id="lgo:JCM16774_0280"/>
<sequence length="428" mass="48625">MNEEKVFSVKEINFSNILKFGTLLIFSVLLFAFYISFVTFKEKLAGEKILYVKMDGNNGSVLKVNNKYLKKQAVIKNSKNLSYGFYWIKYKIKNVKEKNGFITIEGKILGYKESRLNGVRRYVLNIFDELFLTEDNLYAFSKAAILGEKSDVSKDMNDKFKYTGLAHLIVISGSHISLVIMGIVKMLDSVNVGYKLKYVLSLAALTFYCALIGMSPGILRAYIMGAMMILARILFEQEDSKKSLMISAIIIIVLNPYSLFDISLQLSYAAVIAIIFIYPIFEKLLQKKYFDKMKDGIIKDVLKLTLLSLVIQMTSIPLFLYYFDKLPLFSFLLNTVGVPVGTVLIELLFGVTLLNILQIKILNPLLVTVSKIIFNAFEGFIYAGSRLPLLQIGISVKINLLFVFIYYGMLFFLCLKLNKKDEKSENGS</sequence>
<evidence type="ECO:0000313" key="9">
    <source>
        <dbReference type="Proteomes" id="UP000321606"/>
    </source>
</evidence>
<dbReference type="NCBIfam" id="TIGR00360">
    <property type="entry name" value="ComEC_N-term"/>
    <property type="match status" value="1"/>
</dbReference>
<keyword evidence="5 6" id="KW-0472">Membrane</keyword>
<dbReference type="PANTHER" id="PTHR30619:SF7">
    <property type="entry name" value="BETA-LACTAMASE DOMAIN PROTEIN"/>
    <property type="match status" value="1"/>
</dbReference>
<evidence type="ECO:0000256" key="1">
    <source>
        <dbReference type="ARBA" id="ARBA00004651"/>
    </source>
</evidence>
<feature type="transmembrane region" description="Helical" evidence="6">
    <location>
        <begin position="164"/>
        <end position="187"/>
    </location>
</feature>
<dbReference type="InterPro" id="IPR052159">
    <property type="entry name" value="Competence_DNA_uptake"/>
</dbReference>
<evidence type="ECO:0000313" key="8">
    <source>
        <dbReference type="EMBL" id="BBM35373.1"/>
    </source>
</evidence>
<evidence type="ECO:0000259" key="7">
    <source>
        <dbReference type="Pfam" id="PF03772"/>
    </source>
</evidence>
<feature type="transmembrane region" description="Helical" evidence="6">
    <location>
        <begin position="20"/>
        <end position="40"/>
    </location>
</feature>
<dbReference type="STRING" id="714315.GCA_000516535_00294"/>
<keyword evidence="4 6" id="KW-1133">Transmembrane helix</keyword>
<feature type="transmembrane region" description="Helical" evidence="6">
    <location>
        <begin position="301"/>
        <end position="323"/>
    </location>
</feature>
<evidence type="ECO:0000256" key="5">
    <source>
        <dbReference type="ARBA" id="ARBA00023136"/>
    </source>
</evidence>
<protein>
    <submittedName>
        <fullName evidence="8">ComEC/Rec2-like protein</fullName>
    </submittedName>
</protein>
<feature type="transmembrane region" description="Helical" evidence="6">
    <location>
        <begin position="329"/>
        <end position="349"/>
    </location>
</feature>
<feature type="transmembrane region" description="Helical" evidence="6">
    <location>
        <begin position="199"/>
        <end position="223"/>
    </location>
</feature>
<evidence type="ECO:0000256" key="6">
    <source>
        <dbReference type="SAM" id="Phobius"/>
    </source>
</evidence>
<name>A0A510JB62_9FUSO</name>
<proteinExistence type="predicted"/>
<dbReference type="InterPro" id="IPR004477">
    <property type="entry name" value="ComEC_N"/>
</dbReference>
<dbReference type="Proteomes" id="UP000321606">
    <property type="component" value="Chromosome"/>
</dbReference>
<dbReference type="OrthoDB" id="9761531at2"/>
<gene>
    <name evidence="8" type="ORF">JCM16774_0280</name>
</gene>
<accession>A0A510JB62</accession>
<dbReference type="Pfam" id="PF03772">
    <property type="entry name" value="Competence"/>
    <property type="match status" value="1"/>
</dbReference>
<dbReference type="RefSeq" id="WP_026736962.1">
    <property type="nucleotide sequence ID" value="NZ_AP019822.1"/>
</dbReference>
<evidence type="ECO:0000256" key="4">
    <source>
        <dbReference type="ARBA" id="ARBA00022989"/>
    </source>
</evidence>
<keyword evidence="2" id="KW-1003">Cell membrane</keyword>
<dbReference type="PANTHER" id="PTHR30619">
    <property type="entry name" value="DNA INTERNALIZATION/COMPETENCE PROTEIN COMEC/REC2"/>
    <property type="match status" value="1"/>
</dbReference>
<comment type="subcellular location">
    <subcellularLocation>
        <location evidence="1">Cell membrane</location>
        <topology evidence="1">Multi-pass membrane protein</topology>
    </subcellularLocation>
</comment>
<evidence type="ECO:0000256" key="3">
    <source>
        <dbReference type="ARBA" id="ARBA00022692"/>
    </source>
</evidence>
<dbReference type="EMBL" id="AP019822">
    <property type="protein sequence ID" value="BBM35373.1"/>
    <property type="molecule type" value="Genomic_DNA"/>
</dbReference>
<feature type="transmembrane region" description="Helical" evidence="6">
    <location>
        <begin position="361"/>
        <end position="383"/>
    </location>
</feature>
<dbReference type="GO" id="GO:0005886">
    <property type="term" value="C:plasma membrane"/>
    <property type="evidence" value="ECO:0007669"/>
    <property type="project" value="UniProtKB-SubCell"/>
</dbReference>
<feature type="transmembrane region" description="Helical" evidence="6">
    <location>
        <begin position="266"/>
        <end position="281"/>
    </location>
</feature>
<organism evidence="8 9">
    <name type="scientific">Pseudoleptotrichia goodfellowii</name>
    <dbReference type="NCBI Taxonomy" id="157692"/>
    <lineage>
        <taxon>Bacteria</taxon>
        <taxon>Fusobacteriati</taxon>
        <taxon>Fusobacteriota</taxon>
        <taxon>Fusobacteriia</taxon>
        <taxon>Fusobacteriales</taxon>
        <taxon>Leptotrichiaceae</taxon>
        <taxon>Pseudoleptotrichia</taxon>
    </lineage>
</organism>
<feature type="transmembrane region" description="Helical" evidence="6">
    <location>
        <begin position="244"/>
        <end position="260"/>
    </location>
</feature>
<reference evidence="8 9" key="1">
    <citation type="submission" date="2019-07" db="EMBL/GenBank/DDBJ databases">
        <title>Complete Genome Sequence of Leptotrichia goodfellowii Strain JCM 16774.</title>
        <authorList>
            <person name="Watanabe S."/>
            <person name="Cui L."/>
        </authorList>
    </citation>
    <scope>NUCLEOTIDE SEQUENCE [LARGE SCALE GENOMIC DNA]</scope>
    <source>
        <strain evidence="8 9">JCM16774</strain>
    </source>
</reference>
<keyword evidence="3 6" id="KW-0812">Transmembrane</keyword>
<feature type="transmembrane region" description="Helical" evidence="6">
    <location>
        <begin position="389"/>
        <end position="415"/>
    </location>
</feature>
<feature type="domain" description="ComEC/Rec2-related protein" evidence="7">
    <location>
        <begin position="145"/>
        <end position="419"/>
    </location>
</feature>
<dbReference type="AlphaFoldDB" id="A0A510JB62"/>
<evidence type="ECO:0000256" key="2">
    <source>
        <dbReference type="ARBA" id="ARBA00022475"/>
    </source>
</evidence>